<feature type="active site" description="Proton acceptor" evidence="4">
    <location>
        <position position="216"/>
    </location>
</feature>
<evidence type="ECO:0000313" key="7">
    <source>
        <dbReference type="EMBL" id="KAL2043574.1"/>
    </source>
</evidence>
<evidence type="ECO:0000313" key="8">
    <source>
        <dbReference type="Proteomes" id="UP001590950"/>
    </source>
</evidence>
<gene>
    <name evidence="7" type="ORF">N7G274_003881</name>
</gene>
<evidence type="ECO:0000256" key="4">
    <source>
        <dbReference type="PROSITE-ProRule" id="PRU01161"/>
    </source>
</evidence>
<dbReference type="PANTHER" id="PTHR24185:SF1">
    <property type="entry name" value="CALCIUM-INDEPENDENT PHOSPHOLIPASE A2-GAMMA"/>
    <property type="match status" value="1"/>
</dbReference>
<feature type="short sequence motif" description="GXSXG" evidence="4">
    <location>
        <begin position="51"/>
        <end position="55"/>
    </location>
</feature>
<reference evidence="7 8" key="1">
    <citation type="submission" date="2024-09" db="EMBL/GenBank/DDBJ databases">
        <title>Rethinking Asexuality: The Enigmatic Case of Functional Sexual Genes in Lepraria (Stereocaulaceae).</title>
        <authorList>
            <person name="Doellman M."/>
            <person name="Sun Y."/>
            <person name="Barcenas-Pena A."/>
            <person name="Lumbsch H.T."/>
            <person name="Grewe F."/>
        </authorList>
    </citation>
    <scope>NUCLEOTIDE SEQUENCE [LARGE SCALE GENOMIC DNA]</scope>
    <source>
        <strain evidence="7 8">Mercado 3170</strain>
    </source>
</reference>
<keyword evidence="2 4" id="KW-0442">Lipid degradation</keyword>
<evidence type="ECO:0000256" key="1">
    <source>
        <dbReference type="ARBA" id="ARBA00022801"/>
    </source>
</evidence>
<comment type="caution">
    <text evidence="4">Lacks conserved residue(s) required for the propagation of feature annotation.</text>
</comment>
<keyword evidence="1 4" id="KW-0378">Hydrolase</keyword>
<evidence type="ECO:0000256" key="2">
    <source>
        <dbReference type="ARBA" id="ARBA00022963"/>
    </source>
</evidence>
<dbReference type="EMBL" id="JBEFKJ010000011">
    <property type="protein sequence ID" value="KAL2043574.1"/>
    <property type="molecule type" value="Genomic_DNA"/>
</dbReference>
<organism evidence="7 8">
    <name type="scientific">Stereocaulon virgatum</name>
    <dbReference type="NCBI Taxonomy" id="373712"/>
    <lineage>
        <taxon>Eukaryota</taxon>
        <taxon>Fungi</taxon>
        <taxon>Dikarya</taxon>
        <taxon>Ascomycota</taxon>
        <taxon>Pezizomycotina</taxon>
        <taxon>Lecanoromycetes</taxon>
        <taxon>OSLEUM clade</taxon>
        <taxon>Lecanoromycetidae</taxon>
        <taxon>Lecanorales</taxon>
        <taxon>Lecanorineae</taxon>
        <taxon>Stereocaulaceae</taxon>
        <taxon>Stereocaulon</taxon>
    </lineage>
</organism>
<protein>
    <recommendedName>
        <fullName evidence="6">PNPLA domain-containing protein</fullName>
    </recommendedName>
</protein>
<dbReference type="Gene3D" id="3.40.1090.10">
    <property type="entry name" value="Cytosolic phospholipase A2 catalytic domain"/>
    <property type="match status" value="1"/>
</dbReference>
<dbReference type="SUPFAM" id="SSF52151">
    <property type="entry name" value="FabD/lysophospholipase-like"/>
    <property type="match status" value="1"/>
</dbReference>
<proteinExistence type="predicted"/>
<dbReference type="Pfam" id="PF01734">
    <property type="entry name" value="Patatin"/>
    <property type="match status" value="1"/>
</dbReference>
<feature type="short sequence motif" description="DGA/G" evidence="4">
    <location>
        <begin position="216"/>
        <end position="218"/>
    </location>
</feature>
<feature type="region of interest" description="Disordered" evidence="5">
    <location>
        <begin position="1"/>
        <end position="35"/>
    </location>
</feature>
<dbReference type="PANTHER" id="PTHR24185">
    <property type="entry name" value="CALCIUM-INDEPENDENT PHOSPHOLIPASE A2-GAMMA"/>
    <property type="match status" value="1"/>
</dbReference>
<evidence type="ECO:0000256" key="3">
    <source>
        <dbReference type="ARBA" id="ARBA00023098"/>
    </source>
</evidence>
<keyword evidence="8" id="KW-1185">Reference proteome</keyword>
<dbReference type="InterPro" id="IPR016035">
    <property type="entry name" value="Acyl_Trfase/lysoPLipase"/>
</dbReference>
<sequence>MLTSSSGRAVRTETRQNSNFLTRNGPQQQSFIPPPSSSQYLPCHYFDYMTGTSTGGLIAIMLGRLSMTVDECLEAYEKLADFVFGHPRRLHIRRPPFIPRDKYDHKRLEKAIKEIIKQRNSDGHGNTMFRQPNTEMCRTIVIAWHKFNVTGIRVPYLFRSYRHPTSSDGPRDFLERNPDTRYEYKIWQVGRATTAAPTYFKAVKFEEDDEMTEYIDGGFGANNPTEEAYRSIQQLSNNDPQAVKVVVSIGTGKNLETNPSPSAGYKLYYLYINAAAKWAAQSEATHHNMTYNTRGAAEYFRLNVEHGIGKMKLDAWKGTRGSETLALIRTQTEEYLASDEGSMIVSRAAQELVTVRQARSTWQQDPDRWERFCHGVEYACRITPCNQGERRWQRQQLRSHLEECHSTQFNADELENLLEAAKCFPIETEP</sequence>
<dbReference type="PROSITE" id="PS51635">
    <property type="entry name" value="PNPLA"/>
    <property type="match status" value="1"/>
</dbReference>
<dbReference type="InterPro" id="IPR002641">
    <property type="entry name" value="PNPLA_dom"/>
</dbReference>
<evidence type="ECO:0000256" key="5">
    <source>
        <dbReference type="SAM" id="MobiDB-lite"/>
    </source>
</evidence>
<feature type="compositionally biased region" description="Polar residues" evidence="5">
    <location>
        <begin position="15"/>
        <end position="25"/>
    </location>
</feature>
<feature type="domain" description="PNPLA" evidence="6">
    <location>
        <begin position="2"/>
        <end position="229"/>
    </location>
</feature>
<accession>A0ABR4ACK7</accession>
<feature type="active site" description="Nucleophile" evidence="4">
    <location>
        <position position="53"/>
    </location>
</feature>
<dbReference type="Proteomes" id="UP001590950">
    <property type="component" value="Unassembled WGS sequence"/>
</dbReference>
<keyword evidence="3 4" id="KW-0443">Lipid metabolism</keyword>
<name>A0ABR4ACK7_9LECA</name>
<comment type="caution">
    <text evidence="7">The sequence shown here is derived from an EMBL/GenBank/DDBJ whole genome shotgun (WGS) entry which is preliminary data.</text>
</comment>
<evidence type="ECO:0000259" key="6">
    <source>
        <dbReference type="PROSITE" id="PS51635"/>
    </source>
</evidence>